<dbReference type="Pfam" id="PF00294">
    <property type="entry name" value="PfkB"/>
    <property type="match status" value="1"/>
</dbReference>
<gene>
    <name evidence="10" type="primary">deoK</name>
    <name evidence="12" type="ORF">AAAU51_03020</name>
</gene>
<dbReference type="PRINTS" id="PR00990">
    <property type="entry name" value="RIBOKINASE"/>
</dbReference>
<evidence type="ECO:0000256" key="7">
    <source>
        <dbReference type="ARBA" id="ARBA00022842"/>
    </source>
</evidence>
<comment type="caution">
    <text evidence="12">The sequence shown here is derived from an EMBL/GenBank/DDBJ whole genome shotgun (WGS) entry which is preliminary data.</text>
</comment>
<feature type="site" description="Important for substrate specificity" evidence="10">
    <location>
        <position position="14"/>
    </location>
</feature>
<dbReference type="HAMAP" id="MF_01987">
    <property type="entry name" value="Ribokinase"/>
    <property type="match status" value="1"/>
</dbReference>
<evidence type="ECO:0000256" key="3">
    <source>
        <dbReference type="ARBA" id="ARBA00022723"/>
    </source>
</evidence>
<feature type="binding site" evidence="10">
    <location>
        <position position="300"/>
    </location>
    <ligand>
        <name>K(+)</name>
        <dbReference type="ChEBI" id="CHEBI:29103"/>
    </ligand>
</feature>
<dbReference type="PROSITE" id="PS00583">
    <property type="entry name" value="PFKB_KINASES_1"/>
    <property type="match status" value="1"/>
</dbReference>
<evidence type="ECO:0000256" key="5">
    <source>
        <dbReference type="ARBA" id="ARBA00022777"/>
    </source>
</evidence>
<dbReference type="InterPro" id="IPR002139">
    <property type="entry name" value="Ribo/fructo_kinase"/>
</dbReference>
<comment type="cofactor">
    <cofactor evidence="10">
        <name>Mg(2+)</name>
        <dbReference type="ChEBI" id="CHEBI:18420"/>
    </cofactor>
</comment>
<feature type="binding site" evidence="10">
    <location>
        <position position="309"/>
    </location>
    <ligand>
        <name>K(+)</name>
        <dbReference type="ChEBI" id="CHEBI:29103"/>
    </ligand>
</feature>
<dbReference type="EMBL" id="JBBNIN010000003">
    <property type="protein sequence ID" value="MEQ2710147.1"/>
    <property type="molecule type" value="Genomic_DNA"/>
</dbReference>
<accession>A0ABV1IV33</accession>
<dbReference type="Gene3D" id="3.40.1190.20">
    <property type="match status" value="1"/>
</dbReference>
<name>A0ABV1IV33_9FIRM</name>
<dbReference type="InterPro" id="IPR002173">
    <property type="entry name" value="Carboh/pur_kinase_PfkB_CS"/>
</dbReference>
<evidence type="ECO:0000256" key="2">
    <source>
        <dbReference type="ARBA" id="ARBA00022679"/>
    </source>
</evidence>
<sequence length="326" mass="35937">MNKRPKILVVGSLMMNHGIETSVIPEEGQTVMGEDIQKSPGGKGANQAVQMARLGADVTLIGKIGRDQDGKELIKVCKEAGVHTEQILYDDTLPTGSSIVLLEKVPGRKVKKRSIIVPGACMAITVDEICYLEDEIEKYDLVVLQNAVPMEVNEEVARYAYEHQVDVVLNPTPVKKLSKEFMQHITYLIVNEQAAKSMTGVKIHSDWKRDWTRFNLDEARVASAVIRGRGVPTVLVTLGEKGVIMNTPERFYYKKAVEDVELIDPRAAGDAFIGAFCTRICTDDSVGKVLSIANYTAALSISTPGAIESLPTSKKVREYMEQKRDA</sequence>
<feature type="active site" description="Proton acceptor" evidence="10">
    <location>
        <position position="270"/>
    </location>
</feature>
<comment type="similarity">
    <text evidence="10">Belongs to the carbohydrate kinase PfkB family. Deoxyribokinase subfamily.</text>
</comment>
<keyword evidence="6 10" id="KW-0067">ATP-binding</keyword>
<feature type="binding site" evidence="10">
    <location>
        <position position="303"/>
    </location>
    <ligand>
        <name>K(+)</name>
        <dbReference type="ChEBI" id="CHEBI:29103"/>
    </ligand>
</feature>
<feature type="binding site" evidence="10">
    <location>
        <position position="305"/>
    </location>
    <ligand>
        <name>K(+)</name>
        <dbReference type="ChEBI" id="CHEBI:29103"/>
    </ligand>
</feature>
<evidence type="ECO:0000313" key="12">
    <source>
        <dbReference type="EMBL" id="MEQ2710147.1"/>
    </source>
</evidence>
<evidence type="ECO:0000256" key="10">
    <source>
        <dbReference type="HAMAP-Rule" id="MF_01987"/>
    </source>
</evidence>
<feature type="binding site" evidence="10">
    <location>
        <position position="264"/>
    </location>
    <ligand>
        <name>K(+)</name>
        <dbReference type="ChEBI" id="CHEBI:29103"/>
    </ligand>
</feature>
<dbReference type="CDD" id="cd01174">
    <property type="entry name" value="ribokinase"/>
    <property type="match status" value="1"/>
</dbReference>
<keyword evidence="7 10" id="KW-0460">Magnesium</keyword>
<feature type="domain" description="Carbohydrate kinase PfkB" evidence="11">
    <location>
        <begin position="6"/>
        <end position="312"/>
    </location>
</feature>
<organism evidence="12 13">
    <name type="scientific">Anaerostipes amylophilus</name>
    <dbReference type="NCBI Taxonomy" id="2981779"/>
    <lineage>
        <taxon>Bacteria</taxon>
        <taxon>Bacillati</taxon>
        <taxon>Bacillota</taxon>
        <taxon>Clostridia</taxon>
        <taxon>Lachnospirales</taxon>
        <taxon>Lachnospiraceae</taxon>
        <taxon>Anaerostipes</taxon>
    </lineage>
</organism>
<feature type="binding site" evidence="10">
    <location>
        <position position="270"/>
    </location>
    <ligand>
        <name>substrate</name>
    </ligand>
</feature>
<evidence type="ECO:0000256" key="1">
    <source>
        <dbReference type="ARBA" id="ARBA00005380"/>
    </source>
</evidence>
<evidence type="ECO:0000256" key="4">
    <source>
        <dbReference type="ARBA" id="ARBA00022741"/>
    </source>
</evidence>
<reference evidence="12 13" key="1">
    <citation type="submission" date="2024-04" db="EMBL/GenBank/DDBJ databases">
        <title>Human intestinal bacterial collection.</title>
        <authorList>
            <person name="Pauvert C."/>
            <person name="Hitch T.C.A."/>
            <person name="Clavel T."/>
        </authorList>
    </citation>
    <scope>NUCLEOTIDE SEQUENCE [LARGE SCALE GENOMIC DNA]</scope>
    <source>
        <strain evidence="12 13">CLA-AA-H249</strain>
    </source>
</reference>
<evidence type="ECO:0000313" key="13">
    <source>
        <dbReference type="Proteomes" id="UP001482154"/>
    </source>
</evidence>
<comment type="similarity">
    <text evidence="1">Belongs to the carbohydrate kinase pfkB family.</text>
</comment>
<feature type="binding site" evidence="10">
    <location>
        <position position="191"/>
    </location>
    <ligand>
        <name>ATP</name>
        <dbReference type="ChEBI" id="CHEBI:30616"/>
    </ligand>
</feature>
<keyword evidence="4 10" id="KW-0547">Nucleotide-binding</keyword>
<proteinExistence type="inferred from homology"/>
<dbReference type="Proteomes" id="UP001482154">
    <property type="component" value="Unassembled WGS sequence"/>
</dbReference>
<keyword evidence="9 10" id="KW-0119">Carbohydrate metabolism</keyword>
<keyword evidence="10" id="KW-0963">Cytoplasm</keyword>
<dbReference type="InterPro" id="IPR029056">
    <property type="entry name" value="Ribokinase-like"/>
</dbReference>
<evidence type="ECO:0000256" key="6">
    <source>
        <dbReference type="ARBA" id="ARBA00022840"/>
    </source>
</evidence>
<keyword evidence="5 10" id="KW-0418">Kinase</keyword>
<dbReference type="GO" id="GO:0004747">
    <property type="term" value="F:ribokinase activity"/>
    <property type="evidence" value="ECO:0007669"/>
    <property type="project" value="UniProtKB-EC"/>
</dbReference>
<comment type="subcellular location">
    <subcellularLocation>
        <location evidence="10">Cytoplasm</location>
    </subcellularLocation>
</comment>
<comment type="subunit">
    <text evidence="10">Homodimer.</text>
</comment>
<dbReference type="InterPro" id="IPR011877">
    <property type="entry name" value="Ribokinase"/>
</dbReference>
<comment type="caution">
    <text evidence="10">Lacks conserved residue(s) required for the propagation of feature annotation.</text>
</comment>
<dbReference type="PANTHER" id="PTHR10584:SF166">
    <property type="entry name" value="RIBOKINASE"/>
    <property type="match status" value="1"/>
</dbReference>
<comment type="function">
    <text evidence="10">Catalyzes the ATP-dependent phosphorylation of 2-deoxy-D-ribose to 2-deoxy-D-ribose 5-phosphate (dRib-5P), allowing the use of deoxyribose as the sole carbon source.</text>
</comment>
<dbReference type="RefSeq" id="WP_055196310.1">
    <property type="nucleotide sequence ID" value="NZ_JAOQJG010000001.1"/>
</dbReference>
<protein>
    <recommendedName>
        <fullName evidence="10">Deoxyribokinase</fullName>
        <shortName evidence="10">dRK</shortName>
        <ecNumber evidence="10">2.7.1.229</ecNumber>
    </recommendedName>
    <alternativeName>
        <fullName evidence="10">ATP:2-deoxy-D-ribose 5-phosphotransferase</fullName>
    </alternativeName>
</protein>
<feature type="binding site" evidence="10">
    <location>
        <begin position="237"/>
        <end position="242"/>
    </location>
    <ligand>
        <name>ATP</name>
        <dbReference type="ChEBI" id="CHEBI:30616"/>
    </ligand>
</feature>
<keyword evidence="8 10" id="KW-0630">Potassium</keyword>
<keyword evidence="2 10" id="KW-0808">Transferase</keyword>
<feature type="binding site" evidence="10">
    <location>
        <begin position="269"/>
        <end position="270"/>
    </location>
    <ligand>
        <name>ATP</name>
        <dbReference type="ChEBI" id="CHEBI:30616"/>
    </ligand>
</feature>
<feature type="binding site" evidence="10">
    <location>
        <begin position="42"/>
        <end position="46"/>
    </location>
    <ligand>
        <name>substrate</name>
    </ligand>
</feature>
<keyword evidence="13" id="KW-1185">Reference proteome</keyword>
<evidence type="ECO:0000256" key="9">
    <source>
        <dbReference type="ARBA" id="ARBA00023277"/>
    </source>
</evidence>
<dbReference type="PANTHER" id="PTHR10584">
    <property type="entry name" value="SUGAR KINASE"/>
    <property type="match status" value="1"/>
</dbReference>
<keyword evidence="3 10" id="KW-0479">Metal-binding</keyword>
<feature type="binding site" evidence="10">
    <location>
        <position position="294"/>
    </location>
    <ligand>
        <name>ATP</name>
        <dbReference type="ChEBI" id="CHEBI:30616"/>
    </ligand>
</feature>
<evidence type="ECO:0000256" key="8">
    <source>
        <dbReference type="ARBA" id="ARBA00022958"/>
    </source>
</evidence>
<comment type="catalytic activity">
    <reaction evidence="10">
        <text>2-deoxy-D-ribose + ATP = 2-deoxy-D-ribose 5-phosphate + ADP + H(+)</text>
        <dbReference type="Rhea" id="RHEA:30871"/>
        <dbReference type="ChEBI" id="CHEBI:15378"/>
        <dbReference type="ChEBI" id="CHEBI:30616"/>
        <dbReference type="ChEBI" id="CHEBI:62877"/>
        <dbReference type="ChEBI" id="CHEBI:90761"/>
        <dbReference type="ChEBI" id="CHEBI:456216"/>
        <dbReference type="EC" id="2.7.1.229"/>
    </reaction>
</comment>
<dbReference type="InterPro" id="IPR011611">
    <property type="entry name" value="PfkB_dom"/>
</dbReference>
<evidence type="ECO:0000259" key="11">
    <source>
        <dbReference type="Pfam" id="PF00294"/>
    </source>
</evidence>
<feature type="binding site" evidence="10">
    <location>
        <position position="266"/>
    </location>
    <ligand>
        <name>K(+)</name>
        <dbReference type="ChEBI" id="CHEBI:29103"/>
    </ligand>
</feature>
<dbReference type="EC" id="2.7.1.229" evidence="10"/>
<dbReference type="SUPFAM" id="SSF53613">
    <property type="entry name" value="Ribokinase-like"/>
    <property type="match status" value="1"/>
</dbReference>